<dbReference type="InterPro" id="IPR006664">
    <property type="entry name" value="OMP_bac"/>
</dbReference>
<feature type="region of interest" description="Disordered" evidence="5">
    <location>
        <begin position="47"/>
        <end position="105"/>
    </location>
</feature>
<evidence type="ECO:0000256" key="2">
    <source>
        <dbReference type="ARBA" id="ARBA00023136"/>
    </source>
</evidence>
<name>A0A1M5F253_9FLAO</name>
<dbReference type="RefSeq" id="WP_072864304.1">
    <property type="nucleotide sequence ID" value="NZ_FQUX01000008.1"/>
</dbReference>
<dbReference type="InterPro" id="IPR050330">
    <property type="entry name" value="Bact_OuterMem_StrucFunc"/>
</dbReference>
<dbReference type="EMBL" id="FQUX01000008">
    <property type="protein sequence ID" value="SHF85630.1"/>
    <property type="molecule type" value="Genomic_DNA"/>
</dbReference>
<gene>
    <name evidence="7" type="ORF">SAMN03080594_108113</name>
</gene>
<proteinExistence type="predicted"/>
<dbReference type="AlphaFoldDB" id="A0A1M5F253"/>
<keyword evidence="3" id="KW-0998">Cell outer membrane</keyword>
<accession>A0A1M5F253</accession>
<dbReference type="PANTHER" id="PTHR30329:SF21">
    <property type="entry name" value="LIPOPROTEIN YIAD-RELATED"/>
    <property type="match status" value="1"/>
</dbReference>
<dbReference type="SUPFAM" id="SSF103088">
    <property type="entry name" value="OmpA-like"/>
    <property type="match status" value="1"/>
</dbReference>
<protein>
    <submittedName>
        <fullName evidence="7">OmpA family protein</fullName>
    </submittedName>
</protein>
<dbReference type="PROSITE" id="PS51123">
    <property type="entry name" value="OMPA_2"/>
    <property type="match status" value="1"/>
</dbReference>
<keyword evidence="2 4" id="KW-0472">Membrane</keyword>
<dbReference type="PRINTS" id="PR01021">
    <property type="entry name" value="OMPADOMAIN"/>
</dbReference>
<evidence type="ECO:0000313" key="7">
    <source>
        <dbReference type="EMBL" id="SHF85630.1"/>
    </source>
</evidence>
<dbReference type="InterPro" id="IPR036737">
    <property type="entry name" value="OmpA-like_sf"/>
</dbReference>
<feature type="compositionally biased region" description="Polar residues" evidence="5">
    <location>
        <begin position="95"/>
        <end position="105"/>
    </location>
</feature>
<dbReference type="GO" id="GO:0009279">
    <property type="term" value="C:cell outer membrane"/>
    <property type="evidence" value="ECO:0007669"/>
    <property type="project" value="UniProtKB-SubCell"/>
</dbReference>
<evidence type="ECO:0000256" key="4">
    <source>
        <dbReference type="PROSITE-ProRule" id="PRU00473"/>
    </source>
</evidence>
<sequence>MKIINLGASLSIFLFLFCIGTHNCHGQFLKKLGQRAENAAEEAVLRKSEQKVTRETEKAMDTILDGNKGTKQQKKSKSQETQNDANASVEGDDGQTPQKSESNTNVLKQSEFGVYSNFTFIPGNKLLFYDDFTADALGDFPANWETGGSGEVVNTNVSESKWLSLIRRSGYMPSMEDKLPENYTIEFDLSNNGYGSGKPISKIHFAFLTKKAYSMDAGGTLAEIEILLSPNGFNVRSVSNFGGEVDVKIGNEIDREIPEYLNNTVHISIAVNKKRLRMWVNEEKMVDSPNLIQANIGKYFIIQAMDVLPEKGHFVGISNFKIAESTEDLRSLLLKNGKFSTTGIYFDTAASTVKKESYGILLDIANMLRDNKDINLQIIGHTDNQGEENYNQTLSESRAAAVKQILIEEFEIDEARLQFMGKGETEAVDDNTTEKGRANNRRVEFIKIN</sequence>
<dbReference type="Pfam" id="PF00691">
    <property type="entry name" value="OmpA"/>
    <property type="match status" value="1"/>
</dbReference>
<dbReference type="Gene3D" id="3.30.1330.60">
    <property type="entry name" value="OmpA-like domain"/>
    <property type="match status" value="1"/>
</dbReference>
<feature type="domain" description="OmpA-like" evidence="6">
    <location>
        <begin position="333"/>
        <end position="449"/>
    </location>
</feature>
<comment type="subcellular location">
    <subcellularLocation>
        <location evidence="1">Cell outer membrane</location>
    </subcellularLocation>
</comment>
<dbReference type="PANTHER" id="PTHR30329">
    <property type="entry name" value="STATOR ELEMENT OF FLAGELLAR MOTOR COMPLEX"/>
    <property type="match status" value="1"/>
</dbReference>
<reference evidence="8" key="1">
    <citation type="submission" date="2016-11" db="EMBL/GenBank/DDBJ databases">
        <authorList>
            <person name="Varghese N."/>
            <person name="Submissions S."/>
        </authorList>
    </citation>
    <scope>NUCLEOTIDE SEQUENCE [LARGE SCALE GENOMIC DNA]</scope>
    <source>
        <strain evidence="8">DSM 17539</strain>
    </source>
</reference>
<evidence type="ECO:0000256" key="1">
    <source>
        <dbReference type="ARBA" id="ARBA00004442"/>
    </source>
</evidence>
<dbReference type="InterPro" id="IPR006665">
    <property type="entry name" value="OmpA-like"/>
</dbReference>
<keyword evidence="8" id="KW-1185">Reference proteome</keyword>
<organism evidence="7 8">
    <name type="scientific">Arenibacter palladensis</name>
    <dbReference type="NCBI Taxonomy" id="237373"/>
    <lineage>
        <taxon>Bacteria</taxon>
        <taxon>Pseudomonadati</taxon>
        <taxon>Bacteroidota</taxon>
        <taxon>Flavobacteriia</taxon>
        <taxon>Flavobacteriales</taxon>
        <taxon>Flavobacteriaceae</taxon>
        <taxon>Arenibacter</taxon>
    </lineage>
</organism>
<feature type="compositionally biased region" description="Basic and acidic residues" evidence="5">
    <location>
        <begin position="47"/>
        <end position="60"/>
    </location>
</feature>
<dbReference type="Proteomes" id="UP000184406">
    <property type="component" value="Unassembled WGS sequence"/>
</dbReference>
<evidence type="ECO:0000313" key="8">
    <source>
        <dbReference type="Proteomes" id="UP000184406"/>
    </source>
</evidence>
<evidence type="ECO:0000256" key="5">
    <source>
        <dbReference type="SAM" id="MobiDB-lite"/>
    </source>
</evidence>
<evidence type="ECO:0000259" key="6">
    <source>
        <dbReference type="PROSITE" id="PS51123"/>
    </source>
</evidence>
<evidence type="ECO:0000256" key="3">
    <source>
        <dbReference type="ARBA" id="ARBA00023237"/>
    </source>
</evidence>
<dbReference type="OrthoDB" id="9800869at2"/>
<dbReference type="CDD" id="cd07185">
    <property type="entry name" value="OmpA_C-like"/>
    <property type="match status" value="1"/>
</dbReference>